<dbReference type="PANTHER" id="PTHR30204:SF69">
    <property type="entry name" value="MERR-FAMILY TRANSCRIPTIONAL REGULATOR"/>
    <property type="match status" value="1"/>
</dbReference>
<gene>
    <name evidence="6" type="ORF">BL253_14930</name>
</gene>
<dbReference type="PRINTS" id="PR00040">
    <property type="entry name" value="HTHMERR"/>
</dbReference>
<keyword evidence="4" id="KW-0804">Transcription</keyword>
<dbReference type="EMBL" id="MOMC01000028">
    <property type="protein sequence ID" value="ONH30212.1"/>
    <property type="molecule type" value="Genomic_DNA"/>
</dbReference>
<proteinExistence type="predicted"/>
<keyword evidence="3" id="KW-0238">DNA-binding</keyword>
<dbReference type="InterPro" id="IPR000551">
    <property type="entry name" value="MerR-type_HTH_dom"/>
</dbReference>
<keyword evidence="1" id="KW-0678">Repressor</keyword>
<evidence type="ECO:0000313" key="7">
    <source>
        <dbReference type="Proteomes" id="UP000188929"/>
    </source>
</evidence>
<dbReference type="GO" id="GO:0003700">
    <property type="term" value="F:DNA-binding transcription factor activity"/>
    <property type="evidence" value="ECO:0007669"/>
    <property type="project" value="InterPro"/>
</dbReference>
<evidence type="ECO:0000256" key="3">
    <source>
        <dbReference type="ARBA" id="ARBA00023125"/>
    </source>
</evidence>
<name>A0A1V2IAH3_9ACTN</name>
<dbReference type="PANTHER" id="PTHR30204">
    <property type="entry name" value="REDOX-CYCLING DRUG-SENSING TRANSCRIPTIONAL ACTIVATOR SOXR"/>
    <property type="match status" value="1"/>
</dbReference>
<evidence type="ECO:0000313" key="6">
    <source>
        <dbReference type="EMBL" id="ONH30212.1"/>
    </source>
</evidence>
<keyword evidence="2" id="KW-0805">Transcription regulation</keyword>
<dbReference type="Gene3D" id="1.10.1660.10">
    <property type="match status" value="1"/>
</dbReference>
<dbReference type="AlphaFoldDB" id="A0A1V2IAH3"/>
<dbReference type="SUPFAM" id="SSF46955">
    <property type="entry name" value="Putative DNA-binding domain"/>
    <property type="match status" value="1"/>
</dbReference>
<evidence type="ECO:0000256" key="1">
    <source>
        <dbReference type="ARBA" id="ARBA00022491"/>
    </source>
</evidence>
<feature type="domain" description="HTH merR-type" evidence="5">
    <location>
        <begin position="17"/>
        <end position="86"/>
    </location>
</feature>
<comment type="caution">
    <text evidence="6">The sequence shown here is derived from an EMBL/GenBank/DDBJ whole genome shotgun (WGS) entry which is preliminary data.</text>
</comment>
<reference evidence="7" key="1">
    <citation type="submission" date="2016-10" db="EMBL/GenBank/DDBJ databases">
        <title>Frankia sp. NRRL B-16386 Genome sequencing.</title>
        <authorList>
            <person name="Ghodhbane-Gtari F."/>
            <person name="Swanson E."/>
            <person name="Gueddou A."/>
            <person name="Hezbri K."/>
            <person name="Ktari K."/>
            <person name="Nouioui I."/>
            <person name="Morris K."/>
            <person name="Simpson S."/>
            <person name="Abebe-Akele F."/>
            <person name="Thomas K."/>
            <person name="Gtari M."/>
            <person name="Tisa L.S."/>
        </authorList>
    </citation>
    <scope>NUCLEOTIDE SEQUENCE [LARGE SCALE GENOMIC DNA]</scope>
    <source>
        <strain evidence="7">NRRL B-16386</strain>
    </source>
</reference>
<dbReference type="SMART" id="SM00422">
    <property type="entry name" value="HTH_MERR"/>
    <property type="match status" value="1"/>
</dbReference>
<evidence type="ECO:0000259" key="5">
    <source>
        <dbReference type="PROSITE" id="PS50937"/>
    </source>
</evidence>
<dbReference type="GO" id="GO:0003677">
    <property type="term" value="F:DNA binding"/>
    <property type="evidence" value="ECO:0007669"/>
    <property type="project" value="UniProtKB-KW"/>
</dbReference>
<dbReference type="STRING" id="1834516.BL253_14930"/>
<evidence type="ECO:0000256" key="2">
    <source>
        <dbReference type="ARBA" id="ARBA00023015"/>
    </source>
</evidence>
<organism evidence="6 7">
    <name type="scientific">Pseudofrankia asymbiotica</name>
    <dbReference type="NCBI Taxonomy" id="1834516"/>
    <lineage>
        <taxon>Bacteria</taxon>
        <taxon>Bacillati</taxon>
        <taxon>Actinomycetota</taxon>
        <taxon>Actinomycetes</taxon>
        <taxon>Frankiales</taxon>
        <taxon>Frankiaceae</taxon>
        <taxon>Pseudofrankia</taxon>
    </lineage>
</organism>
<evidence type="ECO:0000256" key="4">
    <source>
        <dbReference type="ARBA" id="ARBA00023163"/>
    </source>
</evidence>
<keyword evidence="7" id="KW-1185">Reference proteome</keyword>
<dbReference type="InterPro" id="IPR009061">
    <property type="entry name" value="DNA-bd_dom_put_sf"/>
</dbReference>
<dbReference type="RefSeq" id="WP_076817446.1">
    <property type="nucleotide sequence ID" value="NZ_MOMC01000028.1"/>
</dbReference>
<dbReference type="PROSITE" id="PS50937">
    <property type="entry name" value="HTH_MERR_2"/>
    <property type="match status" value="1"/>
</dbReference>
<sequence>MSSTHSIPSAASAGPEVYPIGDVADKVTLSLRTTRFYAEAGLLAAVAEDGAGAPLYDEDAVDRLLLVKKMKPLGFALDEMRALIALRDEATSAGTPPERREELLDRLHTWVALGEEKLRSLEEQVRIAESFLHGLHDDAHRARRAAGD</sequence>
<accession>A0A1V2IAH3</accession>
<protein>
    <submittedName>
        <fullName evidence="6">MerR family transcriptional regulator</fullName>
    </submittedName>
</protein>
<dbReference type="CDD" id="cd00592">
    <property type="entry name" value="HTH_MerR-like"/>
    <property type="match status" value="1"/>
</dbReference>
<dbReference type="Proteomes" id="UP000188929">
    <property type="component" value="Unassembled WGS sequence"/>
</dbReference>
<dbReference type="OrthoDB" id="9809391at2"/>
<dbReference type="InterPro" id="IPR047057">
    <property type="entry name" value="MerR_fam"/>
</dbReference>
<dbReference type="Pfam" id="PF13411">
    <property type="entry name" value="MerR_1"/>
    <property type="match status" value="1"/>
</dbReference>